<comment type="caution">
    <text evidence="3">The sequence shown here is derived from an EMBL/GenBank/DDBJ whole genome shotgun (WGS) entry which is preliminary data.</text>
</comment>
<protein>
    <recommendedName>
        <fullName evidence="2">PIN domain-containing protein</fullName>
    </recommendedName>
</protein>
<sequence>MFFWAPASSDSRKPAPVAVRDMEKNNGRPKTLKSDDSNGKAHASTRTMEQQIAKFQNVLLPQYTALRHKLEQQLQSYEPLAVLEQDDALRDRNEFISVTSKVIRRDPRLFKSRYEDIFWRLVYPLVRTASDKSEVLGSPVTRKNIEDLVNCSRTAFQNFIETFLVRFGFCVESLDELPALCEACAEQQQKFKAAHVEWIRTFVSHCLCSIGDLYRYSKSYDQKGLVLATKYYELAALVRPSDGRAVSCLGIVQKEAGEVFPAAFYSLISACKKSPYPHFLKNIEAMKGPVDELCSAFWIETGHPHAGEDPRETIKIFSVHILNLTTRLLLNDEPDAEKLRHYFAVALEYLGATLERPVAHTDHNWKNLHYRAAEFLYPNLLWKISLMTLLIYHLKKNEVSGVRRGSSLNSLCAFVVTMMGKVTRCVVDSMRYWLQYTSFNLVPEPDPEFVVDELKAIRKSQQSSSTKTTGNKLVGNVQSLDNDGDEPVTFEAGDAGTQRNAETSESVLVNNENELSMEDFWMSSENQATSPDDERPRDSPTPHSRFLGSSYLQAFLGFMDTQMHLPLVQLFFQWIRCDEEMWGFCVANFPDIICDVVDIINTVCKPKFVGMYVVDSKIGNFPLDEEIFLRDTELFRSWVDSLDWAGHHTRPGGLSDTEQVVLLAYRFSTIASMLQQRRLAVFDSKLHKWACKLERKRIGVQEETPQANRKLETMARLGKAWFAEKEKEMEKGYMEKRADLPKYLVLDTSCLLRRLDWVQRLYTCGKFKVVIPAYVLEELDRGKKNKTVRDAIRWMDISTKTKDLDRIEIQRWKDMHQFDPELGKEWSKLSNTEKSVRVMADCTKFFAEEVRGRTDDDPGYGFNILVLTDLDLQSVYCVRVIEQMERLDIPHEIKLMRIEDFMGWFTEGPSYFRRTQDHDQ</sequence>
<name>A0A1D1UET0_RAMVA</name>
<dbReference type="InterPro" id="IPR011990">
    <property type="entry name" value="TPR-like_helical_dom_sf"/>
</dbReference>
<dbReference type="Pfam" id="PF13638">
    <property type="entry name" value="PIN_4"/>
    <property type="match status" value="1"/>
</dbReference>
<evidence type="ECO:0000313" key="4">
    <source>
        <dbReference type="Proteomes" id="UP000186922"/>
    </source>
</evidence>
<dbReference type="AlphaFoldDB" id="A0A1D1UET0"/>
<evidence type="ECO:0000259" key="2">
    <source>
        <dbReference type="Pfam" id="PF13638"/>
    </source>
</evidence>
<feature type="compositionally biased region" description="Basic and acidic residues" evidence="1">
    <location>
        <begin position="20"/>
        <end position="39"/>
    </location>
</feature>
<dbReference type="EMBL" id="BDGG01000001">
    <property type="protein sequence ID" value="GAU88146.1"/>
    <property type="molecule type" value="Genomic_DNA"/>
</dbReference>
<feature type="compositionally biased region" description="Low complexity" evidence="1">
    <location>
        <begin position="460"/>
        <end position="469"/>
    </location>
</feature>
<dbReference type="OrthoDB" id="5920073at2759"/>
<dbReference type="GO" id="GO:0070034">
    <property type="term" value="F:telomerase RNA binding"/>
    <property type="evidence" value="ECO:0007669"/>
    <property type="project" value="TreeGrafter"/>
</dbReference>
<organism evidence="3 4">
    <name type="scientific">Ramazzottius varieornatus</name>
    <name type="common">Water bear</name>
    <name type="synonym">Tardigrade</name>
    <dbReference type="NCBI Taxonomy" id="947166"/>
    <lineage>
        <taxon>Eukaryota</taxon>
        <taxon>Metazoa</taxon>
        <taxon>Ecdysozoa</taxon>
        <taxon>Tardigrada</taxon>
        <taxon>Eutardigrada</taxon>
        <taxon>Parachela</taxon>
        <taxon>Hypsibioidea</taxon>
        <taxon>Ramazzottiidae</taxon>
        <taxon>Ramazzottius</taxon>
    </lineage>
</organism>
<feature type="region of interest" description="Disordered" evidence="1">
    <location>
        <begin position="1"/>
        <end position="45"/>
    </location>
</feature>
<dbReference type="Proteomes" id="UP000186922">
    <property type="component" value="Unassembled WGS sequence"/>
</dbReference>
<dbReference type="PANTHER" id="PTHR15696:SF0">
    <property type="entry name" value="TELOMERASE-BINDING PROTEIN EST1A"/>
    <property type="match status" value="1"/>
</dbReference>
<feature type="domain" description="PIN" evidence="2">
    <location>
        <begin position="744"/>
        <end position="802"/>
    </location>
</feature>
<accession>A0A1D1UET0</accession>
<dbReference type="InterPro" id="IPR045153">
    <property type="entry name" value="Est1/Ebs1-like"/>
</dbReference>
<reference evidence="3 4" key="1">
    <citation type="journal article" date="2016" name="Nat. Commun.">
        <title>Extremotolerant tardigrade genome and improved radiotolerance of human cultured cells by tardigrade-unique protein.</title>
        <authorList>
            <person name="Hashimoto T."/>
            <person name="Horikawa D.D."/>
            <person name="Saito Y."/>
            <person name="Kuwahara H."/>
            <person name="Kozuka-Hata H."/>
            <person name="Shin-I T."/>
            <person name="Minakuchi Y."/>
            <person name="Ohishi K."/>
            <person name="Motoyama A."/>
            <person name="Aizu T."/>
            <person name="Enomoto A."/>
            <person name="Kondo K."/>
            <person name="Tanaka S."/>
            <person name="Hara Y."/>
            <person name="Koshikawa S."/>
            <person name="Sagara H."/>
            <person name="Miura T."/>
            <person name="Yokobori S."/>
            <person name="Miyagawa K."/>
            <person name="Suzuki Y."/>
            <person name="Kubo T."/>
            <person name="Oyama M."/>
            <person name="Kohara Y."/>
            <person name="Fujiyama A."/>
            <person name="Arakawa K."/>
            <person name="Katayama T."/>
            <person name="Toyoda A."/>
            <person name="Kunieda T."/>
        </authorList>
    </citation>
    <scope>NUCLEOTIDE SEQUENCE [LARGE SCALE GENOMIC DNA]</scope>
    <source>
        <strain evidence="3 4">YOKOZUNA-1</strain>
    </source>
</reference>
<dbReference type="Gene3D" id="3.40.50.1010">
    <property type="entry name" value="5'-nuclease"/>
    <property type="match status" value="1"/>
</dbReference>
<dbReference type="STRING" id="947166.A0A1D1UET0"/>
<dbReference type="PANTHER" id="PTHR15696">
    <property type="entry name" value="SMG-7 SUPPRESSOR WITH MORPHOLOGICAL EFFECT ON GENITALIA PROTEIN 7"/>
    <property type="match status" value="1"/>
</dbReference>
<gene>
    <name evidence="3" type="primary">RvY_00895</name>
    <name evidence="3" type="synonym">RvY_00895.1</name>
    <name evidence="3" type="ORF">RvY_00895-1</name>
</gene>
<proteinExistence type="predicted"/>
<feature type="region of interest" description="Disordered" evidence="1">
    <location>
        <begin position="460"/>
        <end position="504"/>
    </location>
</feature>
<dbReference type="SUPFAM" id="SSF48452">
    <property type="entry name" value="TPR-like"/>
    <property type="match status" value="1"/>
</dbReference>
<dbReference type="GO" id="GO:0000184">
    <property type="term" value="P:nuclear-transcribed mRNA catabolic process, nonsense-mediated decay"/>
    <property type="evidence" value="ECO:0007669"/>
    <property type="project" value="TreeGrafter"/>
</dbReference>
<dbReference type="GO" id="GO:0005697">
    <property type="term" value="C:telomerase holoenzyme complex"/>
    <property type="evidence" value="ECO:0007669"/>
    <property type="project" value="TreeGrafter"/>
</dbReference>
<evidence type="ECO:0000256" key="1">
    <source>
        <dbReference type="SAM" id="MobiDB-lite"/>
    </source>
</evidence>
<dbReference type="Gene3D" id="1.25.40.10">
    <property type="entry name" value="Tetratricopeptide repeat domain"/>
    <property type="match status" value="1"/>
</dbReference>
<dbReference type="GO" id="GO:0042162">
    <property type="term" value="F:telomeric DNA binding"/>
    <property type="evidence" value="ECO:0007669"/>
    <property type="project" value="TreeGrafter"/>
</dbReference>
<keyword evidence="4" id="KW-1185">Reference proteome</keyword>
<dbReference type="InterPro" id="IPR002716">
    <property type="entry name" value="PIN_dom"/>
</dbReference>
<evidence type="ECO:0000313" key="3">
    <source>
        <dbReference type="EMBL" id="GAU88146.1"/>
    </source>
</evidence>